<dbReference type="InterPro" id="IPR036584">
    <property type="entry name" value="FliS_sf"/>
</dbReference>
<name>A0ABU5EW83_9BACT</name>
<reference evidence="8" key="1">
    <citation type="journal article" date="2023" name="Mar. Drugs">
        <title>Gemmata algarum, a Novel Planctomycete Isolated from an Algal Mat, Displays Antimicrobial Activity.</title>
        <authorList>
            <person name="Kumar G."/>
            <person name="Kallscheuer N."/>
            <person name="Kashif M."/>
            <person name="Ahamad S."/>
            <person name="Jagadeeshwari U."/>
            <person name="Pannikurungottu S."/>
            <person name="Haufschild T."/>
            <person name="Kabuu M."/>
            <person name="Sasikala C."/>
            <person name="Jogler C."/>
            <person name="Ramana C."/>
        </authorList>
    </citation>
    <scope>NUCLEOTIDE SEQUENCE [LARGE SCALE GENOMIC DNA]</scope>
    <source>
        <strain evidence="8">JC673</strain>
    </source>
</reference>
<dbReference type="EMBL" id="JAXBLV010000003">
    <property type="protein sequence ID" value="MDY3557879.1"/>
    <property type="molecule type" value="Genomic_DNA"/>
</dbReference>
<keyword evidence="3" id="KW-0963">Cytoplasm</keyword>
<dbReference type="Gene3D" id="1.20.120.340">
    <property type="entry name" value="Flagellar protein FliS"/>
    <property type="match status" value="1"/>
</dbReference>
<organism evidence="7 8">
    <name type="scientific">Gemmata algarum</name>
    <dbReference type="NCBI Taxonomy" id="2975278"/>
    <lineage>
        <taxon>Bacteria</taxon>
        <taxon>Pseudomonadati</taxon>
        <taxon>Planctomycetota</taxon>
        <taxon>Planctomycetia</taxon>
        <taxon>Gemmatales</taxon>
        <taxon>Gemmataceae</taxon>
        <taxon>Gemmata</taxon>
    </lineage>
</organism>
<evidence type="ECO:0000256" key="5">
    <source>
        <dbReference type="ARBA" id="ARBA00023186"/>
    </source>
</evidence>
<keyword evidence="6" id="KW-0175">Coiled coil</keyword>
<keyword evidence="7" id="KW-0969">Cilium</keyword>
<comment type="subcellular location">
    <subcellularLocation>
        <location evidence="1">Cytoplasm</location>
        <location evidence="1">Cytosol</location>
    </subcellularLocation>
</comment>
<feature type="coiled-coil region" evidence="6">
    <location>
        <begin position="97"/>
        <end position="124"/>
    </location>
</feature>
<keyword evidence="5" id="KW-0143">Chaperone</keyword>
<evidence type="ECO:0000256" key="2">
    <source>
        <dbReference type="ARBA" id="ARBA00008787"/>
    </source>
</evidence>
<dbReference type="InterPro" id="IPR003713">
    <property type="entry name" value="FliS"/>
</dbReference>
<dbReference type="Pfam" id="PF02561">
    <property type="entry name" value="FliS"/>
    <property type="match status" value="1"/>
</dbReference>
<protein>
    <submittedName>
        <fullName evidence="7">Flagellar protein FliS</fullName>
    </submittedName>
</protein>
<keyword evidence="7" id="KW-0966">Cell projection</keyword>
<dbReference type="PANTHER" id="PTHR34773">
    <property type="entry name" value="FLAGELLAR SECRETION CHAPERONE FLIS"/>
    <property type="match status" value="1"/>
</dbReference>
<evidence type="ECO:0000313" key="8">
    <source>
        <dbReference type="Proteomes" id="UP001272242"/>
    </source>
</evidence>
<dbReference type="SUPFAM" id="SSF101116">
    <property type="entry name" value="Flagellar export chaperone FliS"/>
    <property type="match status" value="1"/>
</dbReference>
<dbReference type="Proteomes" id="UP001272242">
    <property type="component" value="Unassembled WGS sequence"/>
</dbReference>
<keyword evidence="7" id="KW-0282">Flagellum</keyword>
<comment type="similarity">
    <text evidence="2">Belongs to the FliS family.</text>
</comment>
<dbReference type="RefSeq" id="WP_261190274.1">
    <property type="nucleotide sequence ID" value="NZ_JAXBLV010000003.1"/>
</dbReference>
<keyword evidence="8" id="KW-1185">Reference proteome</keyword>
<sequence>MNLYRRYQQSESDAGWTRMDLLIALYDKALERLDRAEAALGAANPSEAMTLLLKVQQIIMALADGVRVEVNPEANTNMLRLYEHAMHEVAQATAPGIANARKVLQTLRQGFEAVREEANALERSGRLSPMARAEAVIATA</sequence>
<evidence type="ECO:0000256" key="4">
    <source>
        <dbReference type="ARBA" id="ARBA00022795"/>
    </source>
</evidence>
<accession>A0ABU5EW83</accession>
<dbReference type="PANTHER" id="PTHR34773:SF1">
    <property type="entry name" value="FLAGELLAR SECRETION CHAPERONE FLIS"/>
    <property type="match status" value="1"/>
</dbReference>
<comment type="caution">
    <text evidence="7">The sequence shown here is derived from an EMBL/GenBank/DDBJ whole genome shotgun (WGS) entry which is preliminary data.</text>
</comment>
<gene>
    <name evidence="7" type="ORF">R5W23_005530</name>
</gene>
<evidence type="ECO:0000256" key="1">
    <source>
        <dbReference type="ARBA" id="ARBA00004514"/>
    </source>
</evidence>
<evidence type="ECO:0000313" key="7">
    <source>
        <dbReference type="EMBL" id="MDY3557879.1"/>
    </source>
</evidence>
<evidence type="ECO:0000256" key="6">
    <source>
        <dbReference type="SAM" id="Coils"/>
    </source>
</evidence>
<proteinExistence type="inferred from homology"/>
<keyword evidence="4" id="KW-1005">Bacterial flagellum biogenesis</keyword>
<evidence type="ECO:0000256" key="3">
    <source>
        <dbReference type="ARBA" id="ARBA00022490"/>
    </source>
</evidence>